<protein>
    <submittedName>
        <fullName evidence="2">Uncharacterized protein</fullName>
    </submittedName>
</protein>
<dbReference type="AlphaFoldDB" id="A0AA39QUM6"/>
<dbReference type="GO" id="GO:0005739">
    <property type="term" value="C:mitochondrion"/>
    <property type="evidence" value="ECO:0007669"/>
    <property type="project" value="TreeGrafter"/>
</dbReference>
<accession>A0AA39QUM6</accession>
<dbReference type="PANTHER" id="PTHR28002">
    <property type="entry name" value="MIOREX COMPLEX COMPONENT 11"/>
    <property type="match status" value="1"/>
</dbReference>
<evidence type="ECO:0000313" key="2">
    <source>
        <dbReference type="EMBL" id="KAK0509493.1"/>
    </source>
</evidence>
<dbReference type="EMBL" id="JAFEKC020000018">
    <property type="protein sequence ID" value="KAK0509493.1"/>
    <property type="molecule type" value="Genomic_DNA"/>
</dbReference>
<gene>
    <name evidence="2" type="ORF">JMJ35_007887</name>
</gene>
<evidence type="ECO:0000256" key="1">
    <source>
        <dbReference type="SAM" id="MobiDB-lite"/>
    </source>
</evidence>
<feature type="region of interest" description="Disordered" evidence="1">
    <location>
        <begin position="14"/>
        <end position="45"/>
    </location>
</feature>
<dbReference type="Proteomes" id="UP001166286">
    <property type="component" value="Unassembled WGS sequence"/>
</dbReference>
<sequence>MIKQRWLPAVRRAFSRPAPSFPRPSPQRQAYTKPDDLKPGTSKKARSRVVRITSRLPKFLQRYTTPLINAPLTHISAFLLLHELTAVVPLFGLAATFHYTQWMPPFISEGKWVSDGVEKFGNYFRRKGWLGEEGKAKRYKWWGRGEGGTRLVIEFATAYAVTKALLPIRLIFSVWATPWFARVAIVPSTNVLKSMFSKKAKN</sequence>
<dbReference type="InterPro" id="IPR018811">
    <property type="entry name" value="MRX11"/>
</dbReference>
<organism evidence="2 3">
    <name type="scientific">Cladonia borealis</name>
    <dbReference type="NCBI Taxonomy" id="184061"/>
    <lineage>
        <taxon>Eukaryota</taxon>
        <taxon>Fungi</taxon>
        <taxon>Dikarya</taxon>
        <taxon>Ascomycota</taxon>
        <taxon>Pezizomycotina</taxon>
        <taxon>Lecanoromycetes</taxon>
        <taxon>OSLEUM clade</taxon>
        <taxon>Lecanoromycetidae</taxon>
        <taxon>Lecanorales</taxon>
        <taxon>Lecanorineae</taxon>
        <taxon>Cladoniaceae</taxon>
        <taxon>Cladonia</taxon>
    </lineage>
</organism>
<comment type="caution">
    <text evidence="2">The sequence shown here is derived from an EMBL/GenBank/DDBJ whole genome shotgun (WGS) entry which is preliminary data.</text>
</comment>
<keyword evidence="3" id="KW-1185">Reference proteome</keyword>
<dbReference type="PANTHER" id="PTHR28002:SF1">
    <property type="entry name" value="MIOREX COMPLEX COMPONENT 11"/>
    <property type="match status" value="1"/>
</dbReference>
<reference evidence="2" key="1">
    <citation type="submission" date="2023-03" db="EMBL/GenBank/DDBJ databases">
        <title>Complete genome of Cladonia borealis.</title>
        <authorList>
            <person name="Park H."/>
        </authorList>
    </citation>
    <scope>NUCLEOTIDE SEQUENCE</scope>
    <source>
        <strain evidence="2">ANT050790</strain>
    </source>
</reference>
<proteinExistence type="predicted"/>
<dbReference type="Pfam" id="PF10306">
    <property type="entry name" value="FLILHELTA"/>
    <property type="match status" value="1"/>
</dbReference>
<name>A0AA39QUM6_9LECA</name>
<evidence type="ECO:0000313" key="3">
    <source>
        <dbReference type="Proteomes" id="UP001166286"/>
    </source>
</evidence>